<reference evidence="1" key="1">
    <citation type="submission" date="2019-06" db="EMBL/GenBank/DDBJ databases">
        <authorList>
            <person name="Zheng W."/>
        </authorList>
    </citation>
    <scope>NUCLEOTIDE SEQUENCE</scope>
    <source>
        <strain evidence="1">QDHG01</strain>
    </source>
</reference>
<dbReference type="EMBL" id="RRYP01001681">
    <property type="protein sequence ID" value="TNV85621.1"/>
    <property type="molecule type" value="Genomic_DNA"/>
</dbReference>
<protein>
    <submittedName>
        <fullName evidence="1">Uncharacterized protein</fullName>
    </submittedName>
</protein>
<sequence length="165" mass="18879">MQNSDFIPSPRQVLLSYFQMKQDNCEEKGYNQSIRKVQQKGSFQFTQPCCQAYPIQESPFEVAGIARQIRQSCQLAGANGQTEGNKNHIAYNDEHLNYAKGKIGAHQNDHLISNQIIAFNEGTQQLALVEIENDEKILVNEVISIEFACMFTLENHHYRLKKQSE</sequence>
<organism evidence="1 2">
    <name type="scientific">Halteria grandinella</name>
    <dbReference type="NCBI Taxonomy" id="5974"/>
    <lineage>
        <taxon>Eukaryota</taxon>
        <taxon>Sar</taxon>
        <taxon>Alveolata</taxon>
        <taxon>Ciliophora</taxon>
        <taxon>Intramacronucleata</taxon>
        <taxon>Spirotrichea</taxon>
        <taxon>Stichotrichia</taxon>
        <taxon>Sporadotrichida</taxon>
        <taxon>Halteriidae</taxon>
        <taxon>Halteria</taxon>
    </lineage>
</organism>
<evidence type="ECO:0000313" key="1">
    <source>
        <dbReference type="EMBL" id="TNV85621.1"/>
    </source>
</evidence>
<comment type="caution">
    <text evidence="1">The sequence shown here is derived from an EMBL/GenBank/DDBJ whole genome shotgun (WGS) entry which is preliminary data.</text>
</comment>
<name>A0A8J8P1B0_HALGN</name>
<accession>A0A8J8P1B0</accession>
<dbReference type="Proteomes" id="UP000785679">
    <property type="component" value="Unassembled WGS sequence"/>
</dbReference>
<keyword evidence="2" id="KW-1185">Reference proteome</keyword>
<evidence type="ECO:0000313" key="2">
    <source>
        <dbReference type="Proteomes" id="UP000785679"/>
    </source>
</evidence>
<proteinExistence type="predicted"/>
<gene>
    <name evidence="1" type="ORF">FGO68_gene14087</name>
</gene>
<dbReference type="AlphaFoldDB" id="A0A8J8P1B0"/>